<dbReference type="GO" id="GO:0005886">
    <property type="term" value="C:plasma membrane"/>
    <property type="evidence" value="ECO:0007669"/>
    <property type="project" value="TreeGrafter"/>
</dbReference>
<feature type="domain" description="IPT/TIG" evidence="1">
    <location>
        <begin position="23"/>
        <end position="109"/>
    </location>
</feature>
<dbReference type="SUPFAM" id="SSF81296">
    <property type="entry name" value="E set domains"/>
    <property type="match status" value="3"/>
</dbReference>
<organism evidence="2 3">
    <name type="scientific">Mytilus galloprovincialis</name>
    <name type="common">Mediterranean mussel</name>
    <dbReference type="NCBI Taxonomy" id="29158"/>
    <lineage>
        <taxon>Eukaryota</taxon>
        <taxon>Metazoa</taxon>
        <taxon>Spiralia</taxon>
        <taxon>Lophotrochozoa</taxon>
        <taxon>Mollusca</taxon>
        <taxon>Bivalvia</taxon>
        <taxon>Autobranchia</taxon>
        <taxon>Pteriomorphia</taxon>
        <taxon>Mytilida</taxon>
        <taxon>Mytiloidea</taxon>
        <taxon>Mytilidae</taxon>
        <taxon>Mytilinae</taxon>
        <taxon>Mytilus</taxon>
    </lineage>
</organism>
<comment type="caution">
    <text evidence="2">The sequence shown here is derived from an EMBL/GenBank/DDBJ whole genome shotgun (WGS) entry which is preliminary data.</text>
</comment>
<name>A0A8B6C8I8_MYTGA</name>
<dbReference type="InterPro" id="IPR013783">
    <property type="entry name" value="Ig-like_fold"/>
</dbReference>
<dbReference type="CDD" id="cd00102">
    <property type="entry name" value="IPT"/>
    <property type="match status" value="1"/>
</dbReference>
<evidence type="ECO:0000313" key="3">
    <source>
        <dbReference type="Proteomes" id="UP000596742"/>
    </source>
</evidence>
<reference evidence="2" key="1">
    <citation type="submission" date="2018-11" db="EMBL/GenBank/DDBJ databases">
        <authorList>
            <person name="Alioto T."/>
            <person name="Alioto T."/>
        </authorList>
    </citation>
    <scope>NUCLEOTIDE SEQUENCE</scope>
</reference>
<dbReference type="InterPro" id="IPR031148">
    <property type="entry name" value="Plexin"/>
</dbReference>
<dbReference type="Gene3D" id="2.60.40.10">
    <property type="entry name" value="Immunoglobulins"/>
    <property type="match status" value="3"/>
</dbReference>
<dbReference type="AlphaFoldDB" id="A0A8B6C8I8"/>
<feature type="non-terminal residue" evidence="2">
    <location>
        <position position="1"/>
    </location>
</feature>
<dbReference type="OrthoDB" id="6190815at2759"/>
<dbReference type="InterPro" id="IPR002909">
    <property type="entry name" value="IPT_dom"/>
</dbReference>
<dbReference type="CDD" id="cd00603">
    <property type="entry name" value="IPT_PCSR"/>
    <property type="match status" value="1"/>
</dbReference>
<gene>
    <name evidence="2" type="ORF">MGAL_10B006529</name>
</gene>
<feature type="domain" description="IPT/TIG" evidence="1">
    <location>
        <begin position="113"/>
        <end position="207"/>
    </location>
</feature>
<keyword evidence="3" id="KW-1185">Reference proteome</keyword>
<accession>A0A8B6C8I8</accession>
<dbReference type="PANTHER" id="PTHR22625">
    <property type="entry name" value="PLEXIN"/>
    <property type="match status" value="1"/>
</dbReference>
<dbReference type="InterPro" id="IPR014756">
    <property type="entry name" value="Ig_E-set"/>
</dbReference>
<dbReference type="EMBL" id="UYJE01001355">
    <property type="protein sequence ID" value="VDI01490.1"/>
    <property type="molecule type" value="Genomic_DNA"/>
</dbReference>
<sequence length="315" mass="34224">MLTVTAQNGDCSVDLKTSVVTCMPKIDTVHPSSGPVNGGTLLTITGKYIGNVTDSIYVDVSGVRCHNVTVITPETNLTCVIGKGSTTQTNGIFISVNANNFSDTKATYFGFKEAMISEFSPKKGVVSGGTTVVIEGSELEFEGQNRYNISFCNIYTCIQCSAIQNTLSSKSIICKTGQSGEVQNMTKLQIVIDDLTVLALNGRFQYLPDPSFKISNESQKAMQSGGTEFTIRGEGFENVGEITVDRIEKPCNVPDDTVAVCETPPKIQDQSNDQTVHVHFDGFILPINIVYVEDPTFERFSGVLEYDQESSIQIK</sequence>
<dbReference type="GO" id="GO:0008360">
    <property type="term" value="P:regulation of cell shape"/>
    <property type="evidence" value="ECO:0007669"/>
    <property type="project" value="TreeGrafter"/>
</dbReference>
<dbReference type="GO" id="GO:0097374">
    <property type="term" value="P:sensory neuron axon guidance"/>
    <property type="evidence" value="ECO:0007669"/>
    <property type="project" value="TreeGrafter"/>
</dbReference>
<protein>
    <recommendedName>
        <fullName evidence="1">IPT/TIG domain-containing protein</fullName>
    </recommendedName>
</protein>
<proteinExistence type="predicted"/>
<dbReference type="GO" id="GO:0017154">
    <property type="term" value="F:semaphorin receptor activity"/>
    <property type="evidence" value="ECO:0007669"/>
    <property type="project" value="InterPro"/>
</dbReference>
<dbReference type="GO" id="GO:0030334">
    <property type="term" value="P:regulation of cell migration"/>
    <property type="evidence" value="ECO:0007669"/>
    <property type="project" value="TreeGrafter"/>
</dbReference>
<dbReference type="Pfam" id="PF01833">
    <property type="entry name" value="TIG"/>
    <property type="match status" value="3"/>
</dbReference>
<feature type="domain" description="IPT/TIG" evidence="1">
    <location>
        <begin position="209"/>
        <end position="303"/>
    </location>
</feature>
<evidence type="ECO:0000259" key="1">
    <source>
        <dbReference type="SMART" id="SM00429"/>
    </source>
</evidence>
<evidence type="ECO:0000313" key="2">
    <source>
        <dbReference type="EMBL" id="VDI01490.1"/>
    </source>
</evidence>
<dbReference type="SMART" id="SM00429">
    <property type="entry name" value="IPT"/>
    <property type="match status" value="3"/>
</dbReference>
<dbReference type="Proteomes" id="UP000596742">
    <property type="component" value="Unassembled WGS sequence"/>
</dbReference>
<dbReference type="PANTHER" id="PTHR22625:SF44">
    <property type="entry name" value="PLEXIN-B"/>
    <property type="match status" value="1"/>
</dbReference>
<dbReference type="GO" id="GO:0002116">
    <property type="term" value="C:semaphorin receptor complex"/>
    <property type="evidence" value="ECO:0007669"/>
    <property type="project" value="TreeGrafter"/>
</dbReference>
<dbReference type="GO" id="GO:0008045">
    <property type="term" value="P:motor neuron axon guidance"/>
    <property type="evidence" value="ECO:0007669"/>
    <property type="project" value="TreeGrafter"/>
</dbReference>
<dbReference type="GO" id="GO:0050772">
    <property type="term" value="P:positive regulation of axonogenesis"/>
    <property type="evidence" value="ECO:0007669"/>
    <property type="project" value="TreeGrafter"/>
</dbReference>
<dbReference type="GO" id="GO:0007162">
    <property type="term" value="P:negative regulation of cell adhesion"/>
    <property type="evidence" value="ECO:0007669"/>
    <property type="project" value="TreeGrafter"/>
</dbReference>